<accession>A0A195CJ02</accession>
<gene>
    <name evidence="1" type="ORF">ALC62_08904</name>
</gene>
<dbReference type="Proteomes" id="UP000078542">
    <property type="component" value="Unassembled WGS sequence"/>
</dbReference>
<name>A0A195CJ02_9HYME</name>
<proteinExistence type="predicted"/>
<keyword evidence="2" id="KW-1185">Reference proteome</keyword>
<evidence type="ECO:0000313" key="1">
    <source>
        <dbReference type="EMBL" id="KYN00412.1"/>
    </source>
</evidence>
<evidence type="ECO:0000313" key="2">
    <source>
        <dbReference type="Proteomes" id="UP000078542"/>
    </source>
</evidence>
<protein>
    <submittedName>
        <fullName evidence="1">Uncharacterized protein</fullName>
    </submittedName>
</protein>
<dbReference type="EMBL" id="KQ977721">
    <property type="protein sequence ID" value="KYN00412.1"/>
    <property type="molecule type" value="Genomic_DNA"/>
</dbReference>
<sequence length="134" mass="15504">MKEQSKINRKIVKDLEKHIDARKVDLPTQCCIRLAHRNTYYLPDFTNAVVPFKDGTSYFRTVTSMRFREEGSHARPADIGRHPLCSPMYQRPSFTGIDGLRPASSVREGAYYYCTRLIEGVYKNNGSTYVKYEI</sequence>
<dbReference type="AlphaFoldDB" id="A0A195CJ02"/>
<organism evidence="1 2">
    <name type="scientific">Cyphomyrmex costatus</name>
    <dbReference type="NCBI Taxonomy" id="456900"/>
    <lineage>
        <taxon>Eukaryota</taxon>
        <taxon>Metazoa</taxon>
        <taxon>Ecdysozoa</taxon>
        <taxon>Arthropoda</taxon>
        <taxon>Hexapoda</taxon>
        <taxon>Insecta</taxon>
        <taxon>Pterygota</taxon>
        <taxon>Neoptera</taxon>
        <taxon>Endopterygota</taxon>
        <taxon>Hymenoptera</taxon>
        <taxon>Apocrita</taxon>
        <taxon>Aculeata</taxon>
        <taxon>Formicoidea</taxon>
        <taxon>Formicidae</taxon>
        <taxon>Myrmicinae</taxon>
        <taxon>Cyphomyrmex</taxon>
    </lineage>
</organism>
<reference evidence="1 2" key="1">
    <citation type="submission" date="2016-03" db="EMBL/GenBank/DDBJ databases">
        <title>Cyphomyrmex costatus WGS genome.</title>
        <authorList>
            <person name="Nygaard S."/>
            <person name="Hu H."/>
            <person name="Boomsma J."/>
            <person name="Zhang G."/>
        </authorList>
    </citation>
    <scope>NUCLEOTIDE SEQUENCE [LARGE SCALE GENOMIC DNA]</scope>
    <source>
        <strain evidence="1">MS0001</strain>
        <tissue evidence="1">Whole body</tissue>
    </source>
</reference>